<name>A0A9D2SFF9_9FIRM</name>
<dbReference type="InterPro" id="IPR017850">
    <property type="entry name" value="Alkaline_phosphatase_core_sf"/>
</dbReference>
<reference evidence="1" key="2">
    <citation type="submission" date="2021-04" db="EMBL/GenBank/DDBJ databases">
        <authorList>
            <person name="Gilroy R."/>
        </authorList>
    </citation>
    <scope>NUCLEOTIDE SEQUENCE</scope>
    <source>
        <strain evidence="1">CHK185-1770</strain>
    </source>
</reference>
<gene>
    <name evidence="1" type="ORF">H9710_04165</name>
</gene>
<dbReference type="Proteomes" id="UP000826793">
    <property type="component" value="Unassembled WGS sequence"/>
</dbReference>
<sequence>MKNSISMTQFAATVADALGVPAPKAAGESFPLLRRTLEQQGVVTAQKALLYNPDAVGQWLFQKYTNWFAPVLRHTQLGVPVCTVLPSVTPVCFGTMYTGVEPAVHGIQKYEKHVLQQESLFDTLPAAGKKTAVVAVENSSLAILYLERPGVDYFILPYDGEVTDKAEELIRAGEYDVVEVYNQEYDDVMHRTFPESEESLQALKNHIAAFDRLCTAAEESWSNQDSLVVWATDHGIHTNEQGHGTHGSDLEEDLNVMHFFGAWKGREEQ</sequence>
<dbReference type="InterPro" id="IPR002591">
    <property type="entry name" value="Phosphodiest/P_Trfase"/>
</dbReference>
<dbReference type="SUPFAM" id="SSF53649">
    <property type="entry name" value="Alkaline phosphatase-like"/>
    <property type="match status" value="1"/>
</dbReference>
<dbReference type="AlphaFoldDB" id="A0A9D2SFF9"/>
<comment type="caution">
    <text evidence="1">The sequence shown here is derived from an EMBL/GenBank/DDBJ whole genome shotgun (WGS) entry which is preliminary data.</text>
</comment>
<evidence type="ECO:0000313" key="2">
    <source>
        <dbReference type="Proteomes" id="UP000826793"/>
    </source>
</evidence>
<dbReference type="Gene3D" id="3.40.720.10">
    <property type="entry name" value="Alkaline Phosphatase, subunit A"/>
    <property type="match status" value="2"/>
</dbReference>
<dbReference type="EMBL" id="DWXG01000034">
    <property type="protein sequence ID" value="HJB97756.1"/>
    <property type="molecule type" value="Genomic_DNA"/>
</dbReference>
<accession>A0A9D2SFF9</accession>
<proteinExistence type="predicted"/>
<evidence type="ECO:0000313" key="1">
    <source>
        <dbReference type="EMBL" id="HJB97756.1"/>
    </source>
</evidence>
<organism evidence="1 2">
    <name type="scientific">Candidatus Acutalibacter pullicola</name>
    <dbReference type="NCBI Taxonomy" id="2838417"/>
    <lineage>
        <taxon>Bacteria</taxon>
        <taxon>Bacillati</taxon>
        <taxon>Bacillota</taxon>
        <taxon>Clostridia</taxon>
        <taxon>Eubacteriales</taxon>
        <taxon>Acutalibacteraceae</taxon>
        <taxon>Acutalibacter</taxon>
    </lineage>
</organism>
<dbReference type="Pfam" id="PF01663">
    <property type="entry name" value="Phosphodiest"/>
    <property type="match status" value="1"/>
</dbReference>
<protein>
    <submittedName>
        <fullName evidence="1">Alkaline phosphatase family protein</fullName>
    </submittedName>
</protein>
<reference evidence="1" key="1">
    <citation type="journal article" date="2021" name="PeerJ">
        <title>Extensive microbial diversity within the chicken gut microbiome revealed by metagenomics and culture.</title>
        <authorList>
            <person name="Gilroy R."/>
            <person name="Ravi A."/>
            <person name="Getino M."/>
            <person name="Pursley I."/>
            <person name="Horton D.L."/>
            <person name="Alikhan N.F."/>
            <person name="Baker D."/>
            <person name="Gharbi K."/>
            <person name="Hall N."/>
            <person name="Watson M."/>
            <person name="Adriaenssens E.M."/>
            <person name="Foster-Nyarko E."/>
            <person name="Jarju S."/>
            <person name="Secka A."/>
            <person name="Antonio M."/>
            <person name="Oren A."/>
            <person name="Chaudhuri R.R."/>
            <person name="La Ragione R."/>
            <person name="Hildebrand F."/>
            <person name="Pallen M.J."/>
        </authorList>
    </citation>
    <scope>NUCLEOTIDE SEQUENCE</scope>
    <source>
        <strain evidence="1">CHK185-1770</strain>
    </source>
</reference>